<accession>A0A423LA98</accession>
<evidence type="ECO:0000313" key="1">
    <source>
        <dbReference type="EMBL" id="RON65220.1"/>
    </source>
</evidence>
<protein>
    <submittedName>
        <fullName evidence="1">Uncharacterized protein</fullName>
    </submittedName>
</protein>
<reference evidence="1 2" key="1">
    <citation type="submission" date="2016-10" db="EMBL/GenBank/DDBJ databases">
        <title>Comparative genome analysis of multiple Pseudomonas spp. focuses on biocontrol and plant growth promoting traits.</title>
        <authorList>
            <person name="Tao X.-Y."/>
            <person name="Taylor C.G."/>
        </authorList>
    </citation>
    <scope>NUCLEOTIDE SEQUENCE [LARGE SCALE GENOMIC DNA]</scope>
    <source>
        <strain evidence="1 2">24D3</strain>
    </source>
</reference>
<proteinExistence type="predicted"/>
<dbReference type="RefSeq" id="WP_123534226.1">
    <property type="nucleotide sequence ID" value="NZ_MOBU01000015.1"/>
</dbReference>
<name>A0A423LA98_PSEFL</name>
<gene>
    <name evidence="1" type="ORF">BK671_19205</name>
</gene>
<dbReference type="EMBL" id="MOBU01000015">
    <property type="protein sequence ID" value="RON65220.1"/>
    <property type="molecule type" value="Genomic_DNA"/>
</dbReference>
<organism evidence="1 2">
    <name type="scientific">Pseudomonas fluorescens</name>
    <dbReference type="NCBI Taxonomy" id="294"/>
    <lineage>
        <taxon>Bacteria</taxon>
        <taxon>Pseudomonadati</taxon>
        <taxon>Pseudomonadota</taxon>
        <taxon>Gammaproteobacteria</taxon>
        <taxon>Pseudomonadales</taxon>
        <taxon>Pseudomonadaceae</taxon>
        <taxon>Pseudomonas</taxon>
    </lineage>
</organism>
<comment type="caution">
    <text evidence="1">The sequence shown here is derived from an EMBL/GenBank/DDBJ whole genome shotgun (WGS) entry which is preliminary data.</text>
</comment>
<dbReference type="Proteomes" id="UP000285757">
    <property type="component" value="Unassembled WGS sequence"/>
</dbReference>
<sequence>MKRDFILPSEQQKAVSGTANVLIDSLGPFDGVVATFKTDGEVVRVTAKQQFDSKRSAVLIFEFGANINNGQHEYTKESGLYLTYMLVEDVGWGTQYIFYSAVYGSGTVKVTFDSHQGTLAVGFDLDVQNDETEPRLNAIGAFRDVSGLEHMKK</sequence>
<dbReference type="AlphaFoldDB" id="A0A423LA98"/>
<evidence type="ECO:0000313" key="2">
    <source>
        <dbReference type="Proteomes" id="UP000285757"/>
    </source>
</evidence>